<feature type="compositionally biased region" description="Basic and acidic residues" evidence="4">
    <location>
        <begin position="176"/>
        <end position="195"/>
    </location>
</feature>
<accession>A0A316YJJ0</accession>
<feature type="compositionally biased region" description="Basic residues" evidence="4">
    <location>
        <begin position="412"/>
        <end position="422"/>
    </location>
</feature>
<feature type="region of interest" description="Disordered" evidence="4">
    <location>
        <begin position="247"/>
        <end position="284"/>
    </location>
</feature>
<dbReference type="PANTHER" id="PTHR13486">
    <property type="entry name" value="TELOMERE LENGTH AND SILENCING PROTEIN 1 TLS1 FAMILY MEMBER"/>
    <property type="match status" value="1"/>
</dbReference>
<dbReference type="OrthoDB" id="5627at2759"/>
<dbReference type="AlphaFoldDB" id="A0A316YJJ0"/>
<comment type="subcellular location">
    <subcellularLocation>
        <location evidence="1">Nucleus</location>
    </subcellularLocation>
</comment>
<dbReference type="InParanoid" id="A0A316YJJ0"/>
<feature type="region of interest" description="Disordered" evidence="4">
    <location>
        <begin position="1"/>
        <end position="214"/>
    </location>
</feature>
<dbReference type="Pfam" id="PF07052">
    <property type="entry name" value="Hep_59"/>
    <property type="match status" value="1"/>
</dbReference>
<dbReference type="GO" id="GO:0000398">
    <property type="term" value="P:mRNA splicing, via spliceosome"/>
    <property type="evidence" value="ECO:0007669"/>
    <property type="project" value="TreeGrafter"/>
</dbReference>
<gene>
    <name evidence="5" type="ORF">FA10DRAFT_267931</name>
</gene>
<keyword evidence="6" id="KW-1185">Reference proteome</keyword>
<dbReference type="PANTHER" id="PTHR13486:SF2">
    <property type="entry name" value="SPLICING FACTOR C9ORF78"/>
    <property type="match status" value="1"/>
</dbReference>
<dbReference type="Proteomes" id="UP000245768">
    <property type="component" value="Unassembled WGS sequence"/>
</dbReference>
<reference evidence="5 6" key="1">
    <citation type="journal article" date="2018" name="Mol. Biol. Evol.">
        <title>Broad Genomic Sampling Reveals a Smut Pathogenic Ancestry of the Fungal Clade Ustilaginomycotina.</title>
        <authorList>
            <person name="Kijpornyongpan T."/>
            <person name="Mondo S.J."/>
            <person name="Barry K."/>
            <person name="Sandor L."/>
            <person name="Lee J."/>
            <person name="Lipzen A."/>
            <person name="Pangilinan J."/>
            <person name="LaButti K."/>
            <person name="Hainaut M."/>
            <person name="Henrissat B."/>
            <person name="Grigoriev I.V."/>
            <person name="Spatafora J.W."/>
            <person name="Aime M.C."/>
        </authorList>
    </citation>
    <scope>NUCLEOTIDE SEQUENCE [LARGE SCALE GENOMIC DNA]</scope>
    <source>
        <strain evidence="5 6">MCA 4198</strain>
    </source>
</reference>
<keyword evidence="3" id="KW-0539">Nucleus</keyword>
<feature type="compositionally biased region" description="Basic residues" evidence="4">
    <location>
        <begin position="17"/>
        <end position="26"/>
    </location>
</feature>
<organism evidence="5 6">
    <name type="scientific">Acaromyces ingoldii</name>
    <dbReference type="NCBI Taxonomy" id="215250"/>
    <lineage>
        <taxon>Eukaryota</taxon>
        <taxon>Fungi</taxon>
        <taxon>Dikarya</taxon>
        <taxon>Basidiomycota</taxon>
        <taxon>Ustilaginomycotina</taxon>
        <taxon>Exobasidiomycetes</taxon>
        <taxon>Exobasidiales</taxon>
        <taxon>Cryptobasidiaceae</taxon>
        <taxon>Acaromyces</taxon>
    </lineage>
</organism>
<evidence type="ECO:0000256" key="1">
    <source>
        <dbReference type="ARBA" id="ARBA00004123"/>
    </source>
</evidence>
<feature type="compositionally biased region" description="Acidic residues" evidence="4">
    <location>
        <begin position="141"/>
        <end position="152"/>
    </location>
</feature>
<sequence>MSDEEGPEPGPSTVPVFKKRGSRPRHAVSNQTQPQESNATSELRQAEDEEDPRDNDVSLSDLVALHALRQKPRGIDLDRLNKGQNAKKKKKKKQEDVAAKKQQTEEDRWQEQMQRGGLVTRGMLSEVSGKSTKDEKGQGSDSDDDEDDEDEEERKKASGPRLVKQNNFQGETGTVDVDKHMMAYIEEEMRKRREAAAASNSSTSSSAPTGEAALQTVLSNPEDELYEIAEKYRTLQQSAKEAIALAKGRAPPTLHHGEEGKEQRREKEEKEAEEEEGNVTLSSAMLTSVPEVDLGMTHRLKNIQETEKAKRAMEEARRNRVAHPFEEDDQYAAARFFRHRNTVQTDAEALEAARREAGMLEDYDYDEDEVEEDGLQGKKPLPPSRGGGGAHNEPAKRSNFQMATDDAAVERFKKRQRNQLKK</sequence>
<feature type="compositionally biased region" description="Basic and acidic residues" evidence="4">
    <location>
        <begin position="307"/>
        <end position="318"/>
    </location>
</feature>
<evidence type="ECO:0000313" key="5">
    <source>
        <dbReference type="EMBL" id="PWN89361.1"/>
    </source>
</evidence>
<evidence type="ECO:0000256" key="4">
    <source>
        <dbReference type="SAM" id="MobiDB-lite"/>
    </source>
</evidence>
<dbReference type="RefSeq" id="XP_025376559.1">
    <property type="nucleotide sequence ID" value="XM_025522103.1"/>
</dbReference>
<dbReference type="InterPro" id="IPR010756">
    <property type="entry name" value="Tls1-like"/>
</dbReference>
<evidence type="ECO:0008006" key="7">
    <source>
        <dbReference type="Google" id="ProtNLM"/>
    </source>
</evidence>
<evidence type="ECO:0000256" key="2">
    <source>
        <dbReference type="ARBA" id="ARBA00007643"/>
    </source>
</evidence>
<dbReference type="GO" id="GO:0005681">
    <property type="term" value="C:spliceosomal complex"/>
    <property type="evidence" value="ECO:0007669"/>
    <property type="project" value="TreeGrafter"/>
</dbReference>
<name>A0A316YJJ0_9BASI</name>
<evidence type="ECO:0000313" key="6">
    <source>
        <dbReference type="Proteomes" id="UP000245768"/>
    </source>
</evidence>
<dbReference type="STRING" id="215250.A0A316YJJ0"/>
<feature type="compositionally biased region" description="Basic and acidic residues" evidence="4">
    <location>
        <begin position="93"/>
        <end position="110"/>
    </location>
</feature>
<feature type="region of interest" description="Disordered" evidence="4">
    <location>
        <begin position="307"/>
        <end position="326"/>
    </location>
</feature>
<evidence type="ECO:0000256" key="3">
    <source>
        <dbReference type="ARBA" id="ARBA00023242"/>
    </source>
</evidence>
<dbReference type="GeneID" id="37044019"/>
<feature type="compositionally biased region" description="Basic and acidic residues" evidence="4">
    <location>
        <begin position="255"/>
        <end position="270"/>
    </location>
</feature>
<protein>
    <recommendedName>
        <fullName evidence="7">Hepatocellular carcinoma-associated antigen 59-domain-containing protein</fullName>
    </recommendedName>
</protein>
<feature type="compositionally biased region" description="Polar residues" evidence="4">
    <location>
        <begin position="28"/>
        <end position="43"/>
    </location>
</feature>
<comment type="similarity">
    <text evidence="2">Belongs to the TLS1 family.</text>
</comment>
<dbReference type="EMBL" id="KZ819637">
    <property type="protein sequence ID" value="PWN89361.1"/>
    <property type="molecule type" value="Genomic_DNA"/>
</dbReference>
<feature type="compositionally biased region" description="Low complexity" evidence="4">
    <location>
        <begin position="196"/>
        <end position="207"/>
    </location>
</feature>
<feature type="compositionally biased region" description="Acidic residues" evidence="4">
    <location>
        <begin position="360"/>
        <end position="374"/>
    </location>
</feature>
<proteinExistence type="inferred from homology"/>
<feature type="region of interest" description="Disordered" evidence="4">
    <location>
        <begin position="360"/>
        <end position="422"/>
    </location>
</feature>